<evidence type="ECO:0000256" key="5">
    <source>
        <dbReference type="ARBA" id="ARBA00022723"/>
    </source>
</evidence>
<evidence type="ECO:0000256" key="4">
    <source>
        <dbReference type="ARBA" id="ARBA00009524"/>
    </source>
</evidence>
<comment type="similarity">
    <text evidence="3 19">In the N-terminal section; belongs to the NnrE/AIBP family.</text>
</comment>
<dbReference type="GO" id="GO:0046496">
    <property type="term" value="P:nicotinamide nucleotide metabolic process"/>
    <property type="evidence" value="ECO:0007669"/>
    <property type="project" value="UniProtKB-UniRule"/>
</dbReference>
<dbReference type="PIRSF" id="PIRSF017184">
    <property type="entry name" value="Nnr"/>
    <property type="match status" value="1"/>
</dbReference>
<feature type="binding site" evidence="18">
    <location>
        <begin position="135"/>
        <end position="141"/>
    </location>
    <ligand>
        <name>(6S)-NADPHX</name>
        <dbReference type="ChEBI" id="CHEBI:64076"/>
    </ligand>
</feature>
<feature type="binding site" evidence="17">
    <location>
        <position position="495"/>
    </location>
    <ligand>
        <name>AMP</name>
        <dbReference type="ChEBI" id="CHEBI:456215"/>
    </ligand>
</feature>
<feature type="binding site" evidence="17">
    <location>
        <position position="346"/>
    </location>
    <ligand>
        <name>(6S)-NADPHX</name>
        <dbReference type="ChEBI" id="CHEBI:64076"/>
    </ligand>
</feature>
<dbReference type="PROSITE" id="PS51385">
    <property type="entry name" value="YJEF_N"/>
    <property type="match status" value="1"/>
</dbReference>
<dbReference type="SUPFAM" id="SSF64153">
    <property type="entry name" value="YjeF N-terminal domain-like"/>
    <property type="match status" value="1"/>
</dbReference>
<feature type="binding site" evidence="18">
    <location>
        <position position="131"/>
    </location>
    <ligand>
        <name>K(+)</name>
        <dbReference type="ChEBI" id="CHEBI:29103"/>
    </ligand>
</feature>
<dbReference type="GO" id="GO:0052855">
    <property type="term" value="F:ADP-dependent NAD(P)H-hydrate dehydratase activity"/>
    <property type="evidence" value="ECO:0007669"/>
    <property type="project" value="UniProtKB-UniRule"/>
</dbReference>
<evidence type="ECO:0000313" key="22">
    <source>
        <dbReference type="EMBL" id="SFH99201.1"/>
    </source>
</evidence>
<comment type="function">
    <text evidence="18">Catalyzes the epimerization of the S- and R-forms of NAD(P)HX, a damaged form of NAD(P)H that is a result of enzymatic or heat-dependent hydration. This is a prerequisite for the S-specific NAD(P)H-hydrate dehydratase to allow the repair of both epimers of NAD(P)HX.</text>
</comment>
<evidence type="ECO:0000256" key="2">
    <source>
        <dbReference type="ARBA" id="ARBA00000909"/>
    </source>
</evidence>
<dbReference type="GO" id="GO:0110051">
    <property type="term" value="P:metabolite repair"/>
    <property type="evidence" value="ECO:0007669"/>
    <property type="project" value="TreeGrafter"/>
</dbReference>
<comment type="catalytic activity">
    <reaction evidence="2 18 19">
        <text>(6R)-NADPHX = (6S)-NADPHX</text>
        <dbReference type="Rhea" id="RHEA:32227"/>
        <dbReference type="ChEBI" id="CHEBI:64076"/>
        <dbReference type="ChEBI" id="CHEBI:64077"/>
        <dbReference type="EC" id="5.1.99.6"/>
    </reaction>
</comment>
<feature type="binding site" evidence="17">
    <location>
        <position position="414"/>
    </location>
    <ligand>
        <name>(6S)-NADPHX</name>
        <dbReference type="ChEBI" id="CHEBI:64076"/>
    </ligand>
</feature>
<dbReference type="PANTHER" id="PTHR12592">
    <property type="entry name" value="ATP-DEPENDENT (S)-NAD(P)H-HYDRATE DEHYDRATASE FAMILY MEMBER"/>
    <property type="match status" value="1"/>
</dbReference>
<evidence type="ECO:0000256" key="13">
    <source>
        <dbReference type="ARBA" id="ARBA00023268"/>
    </source>
</evidence>
<dbReference type="EC" id="4.2.1.136" evidence="19"/>
<evidence type="ECO:0000256" key="12">
    <source>
        <dbReference type="ARBA" id="ARBA00023239"/>
    </source>
</evidence>
<dbReference type="RefSeq" id="WP_092859190.1">
    <property type="nucleotide sequence ID" value="NZ_FOQH01000003.1"/>
</dbReference>
<feature type="binding site" evidence="18">
    <location>
        <position position="176"/>
    </location>
    <ligand>
        <name>K(+)</name>
        <dbReference type="ChEBI" id="CHEBI:29103"/>
    </ligand>
</feature>
<proteinExistence type="inferred from homology"/>
<dbReference type="STRING" id="1114924.SAMN05216258_103421"/>
<comment type="cofactor">
    <cofactor evidence="18 19">
        <name>K(+)</name>
        <dbReference type="ChEBI" id="CHEBI:29103"/>
    </cofactor>
    <text evidence="18 19">Binds 1 potassium ion per subunit.</text>
</comment>
<feature type="binding site" evidence="18">
    <location>
        <position position="173"/>
    </location>
    <ligand>
        <name>(6S)-NADPHX</name>
        <dbReference type="ChEBI" id="CHEBI:64076"/>
    </ligand>
</feature>
<evidence type="ECO:0000256" key="18">
    <source>
        <dbReference type="HAMAP-Rule" id="MF_01966"/>
    </source>
</evidence>
<dbReference type="Proteomes" id="UP000199377">
    <property type="component" value="Unassembled WGS sequence"/>
</dbReference>
<keyword evidence="9 18" id="KW-0630">Potassium</keyword>
<organism evidence="22 23">
    <name type="scientific">Albimonas pacifica</name>
    <dbReference type="NCBI Taxonomy" id="1114924"/>
    <lineage>
        <taxon>Bacteria</taxon>
        <taxon>Pseudomonadati</taxon>
        <taxon>Pseudomonadota</taxon>
        <taxon>Alphaproteobacteria</taxon>
        <taxon>Rhodobacterales</taxon>
        <taxon>Paracoccaceae</taxon>
        <taxon>Albimonas</taxon>
    </lineage>
</organism>
<dbReference type="InterPro" id="IPR000631">
    <property type="entry name" value="CARKD"/>
</dbReference>
<keyword evidence="22" id="KW-0808">Transferase</keyword>
<dbReference type="InterPro" id="IPR004443">
    <property type="entry name" value="YjeF_N_dom"/>
</dbReference>
<evidence type="ECO:0000256" key="3">
    <source>
        <dbReference type="ARBA" id="ARBA00006001"/>
    </source>
</evidence>
<keyword evidence="7 17" id="KW-0067">ATP-binding</keyword>
<keyword evidence="8 17" id="KW-0521">NADP</keyword>
<comment type="similarity">
    <text evidence="18">Belongs to the NnrE/AIBP family.</text>
</comment>
<dbReference type="Pfam" id="PF03853">
    <property type="entry name" value="YjeF_N"/>
    <property type="match status" value="1"/>
</dbReference>
<name>A0A1I3EKG7_9RHOB</name>
<evidence type="ECO:0000256" key="10">
    <source>
        <dbReference type="ARBA" id="ARBA00023027"/>
    </source>
</evidence>
<comment type="function">
    <text evidence="14 19">Bifunctional enzyme that catalyzes the epimerization of the S- and R-forms of NAD(P)HX and the dehydration of the S-form of NAD(P)HX at the expense of ADP, which is converted to AMP. This allows the repair of both epimers of NAD(P)HX, a damaged form of NAD(P)H that is a result of enzymatic or heat-dependent hydration.</text>
</comment>
<dbReference type="HAMAP" id="MF_01966">
    <property type="entry name" value="NADHX_epimerase"/>
    <property type="match status" value="1"/>
</dbReference>
<dbReference type="InterPro" id="IPR036652">
    <property type="entry name" value="YjeF_N_dom_sf"/>
</dbReference>
<dbReference type="InterPro" id="IPR030677">
    <property type="entry name" value="Nnr"/>
</dbReference>
<dbReference type="PROSITE" id="PS51383">
    <property type="entry name" value="YJEF_C_3"/>
    <property type="match status" value="1"/>
</dbReference>
<evidence type="ECO:0000256" key="11">
    <source>
        <dbReference type="ARBA" id="ARBA00023235"/>
    </source>
</evidence>
<dbReference type="EC" id="5.1.99.6" evidence="19"/>
<comment type="similarity">
    <text evidence="17">Belongs to the NnrD/CARKD family.</text>
</comment>
<comment type="caution">
    <text evidence="18">Lacks conserved residue(s) required for the propagation of feature annotation.</text>
</comment>
<dbReference type="NCBIfam" id="TIGR00197">
    <property type="entry name" value="yjeF_nterm"/>
    <property type="match status" value="1"/>
</dbReference>
<dbReference type="InterPro" id="IPR029056">
    <property type="entry name" value="Ribokinase-like"/>
</dbReference>
<dbReference type="GO" id="GO:0046872">
    <property type="term" value="F:metal ion binding"/>
    <property type="evidence" value="ECO:0007669"/>
    <property type="project" value="UniProtKB-UniRule"/>
</dbReference>
<comment type="catalytic activity">
    <reaction evidence="15 17 19">
        <text>(6S)-NADHX + ADP = AMP + phosphate + NADH + H(+)</text>
        <dbReference type="Rhea" id="RHEA:32223"/>
        <dbReference type="ChEBI" id="CHEBI:15378"/>
        <dbReference type="ChEBI" id="CHEBI:43474"/>
        <dbReference type="ChEBI" id="CHEBI:57945"/>
        <dbReference type="ChEBI" id="CHEBI:64074"/>
        <dbReference type="ChEBI" id="CHEBI:456215"/>
        <dbReference type="ChEBI" id="CHEBI:456216"/>
        <dbReference type="EC" id="4.2.1.136"/>
    </reaction>
</comment>
<reference evidence="22 23" key="1">
    <citation type="submission" date="2016-10" db="EMBL/GenBank/DDBJ databases">
        <authorList>
            <person name="de Groot N.N."/>
        </authorList>
    </citation>
    <scope>NUCLEOTIDE SEQUENCE [LARGE SCALE GENOMIC DNA]</scope>
    <source>
        <strain evidence="22 23">CGMCC 1.11030</strain>
    </source>
</reference>
<dbReference type="AlphaFoldDB" id="A0A1I3EKG7"/>
<evidence type="ECO:0000256" key="8">
    <source>
        <dbReference type="ARBA" id="ARBA00022857"/>
    </source>
</evidence>
<feature type="binding site" evidence="17">
    <location>
        <position position="496"/>
    </location>
    <ligand>
        <name>(6S)-NADPHX</name>
        <dbReference type="ChEBI" id="CHEBI:64076"/>
    </ligand>
</feature>
<feature type="binding site" evidence="18">
    <location>
        <begin position="61"/>
        <end position="65"/>
    </location>
    <ligand>
        <name>(6S)-NADPHX</name>
        <dbReference type="ChEBI" id="CHEBI:64076"/>
    </ligand>
</feature>
<comment type="function">
    <text evidence="17">Catalyzes the dehydration of the S-form of NAD(P)HX at the expense of ADP, which is converted to AMP. Together with NAD(P)HX epimerase, which catalyzes the epimerization of the S- and R-forms, the enzyme allows the repair of both epimers of NAD(P)HX, a damaged form of NAD(P)H that is a result of enzymatic or heat-dependent hydration.</text>
</comment>
<protein>
    <recommendedName>
        <fullName evidence="19">Bifunctional NAD(P)H-hydrate repair enzyme</fullName>
    </recommendedName>
    <alternativeName>
        <fullName evidence="19">Nicotinamide nucleotide repair protein</fullName>
    </alternativeName>
    <domain>
        <recommendedName>
            <fullName evidence="19">ADP-dependent (S)-NAD(P)H-hydrate dehydratase</fullName>
            <ecNumber evidence="19">4.2.1.136</ecNumber>
        </recommendedName>
        <alternativeName>
            <fullName evidence="19">ADP-dependent NAD(P)HX dehydratase</fullName>
        </alternativeName>
    </domain>
    <domain>
        <recommendedName>
            <fullName evidence="19">NAD(P)H-hydrate epimerase</fullName>
            <ecNumber evidence="19">5.1.99.6</ecNumber>
        </recommendedName>
    </domain>
</protein>
<evidence type="ECO:0000256" key="7">
    <source>
        <dbReference type="ARBA" id="ARBA00022840"/>
    </source>
</evidence>
<dbReference type="OrthoDB" id="9806925at2"/>
<evidence type="ECO:0000256" key="15">
    <source>
        <dbReference type="ARBA" id="ARBA00048238"/>
    </source>
</evidence>
<feature type="domain" description="YjeF C-terminal" evidence="20">
    <location>
        <begin position="248"/>
        <end position="551"/>
    </location>
</feature>
<dbReference type="InterPro" id="IPR017953">
    <property type="entry name" value="Carbohydrate_kinase_pred_CS"/>
</dbReference>
<comment type="subunit">
    <text evidence="17">Homotetramer.</text>
</comment>
<keyword evidence="22" id="KW-0418">Kinase</keyword>
<dbReference type="PROSITE" id="PS01050">
    <property type="entry name" value="YJEF_C_2"/>
    <property type="match status" value="1"/>
</dbReference>
<keyword evidence="5 18" id="KW-0479">Metal-binding</keyword>
<evidence type="ECO:0000259" key="20">
    <source>
        <dbReference type="PROSITE" id="PS51383"/>
    </source>
</evidence>
<dbReference type="GO" id="GO:0005524">
    <property type="term" value="F:ATP binding"/>
    <property type="evidence" value="ECO:0007669"/>
    <property type="project" value="UniProtKB-UniRule"/>
</dbReference>
<feature type="binding site" evidence="17">
    <location>
        <begin position="462"/>
        <end position="466"/>
    </location>
    <ligand>
        <name>AMP</name>
        <dbReference type="ChEBI" id="CHEBI:456215"/>
    </ligand>
</feature>
<evidence type="ECO:0000256" key="1">
    <source>
        <dbReference type="ARBA" id="ARBA00000013"/>
    </source>
</evidence>
<dbReference type="CDD" id="cd01171">
    <property type="entry name" value="YXKO-related"/>
    <property type="match status" value="1"/>
</dbReference>
<evidence type="ECO:0000256" key="19">
    <source>
        <dbReference type="PIRNR" id="PIRNR017184"/>
    </source>
</evidence>
<accession>A0A1I3EKG7</accession>
<evidence type="ECO:0000256" key="9">
    <source>
        <dbReference type="ARBA" id="ARBA00022958"/>
    </source>
</evidence>
<feature type="binding site" evidence="17">
    <location>
        <position position="283"/>
    </location>
    <ligand>
        <name>(6S)-NADPHX</name>
        <dbReference type="ChEBI" id="CHEBI:64076"/>
    </ligand>
</feature>
<evidence type="ECO:0000313" key="23">
    <source>
        <dbReference type="Proteomes" id="UP000199377"/>
    </source>
</evidence>
<comment type="catalytic activity">
    <reaction evidence="1 18 19">
        <text>(6R)-NADHX = (6S)-NADHX</text>
        <dbReference type="Rhea" id="RHEA:32215"/>
        <dbReference type="ChEBI" id="CHEBI:64074"/>
        <dbReference type="ChEBI" id="CHEBI:64075"/>
        <dbReference type="EC" id="5.1.99.6"/>
    </reaction>
</comment>
<dbReference type="HAMAP" id="MF_01965">
    <property type="entry name" value="NADHX_dehydratase"/>
    <property type="match status" value="1"/>
</dbReference>
<comment type="cofactor">
    <cofactor evidence="17">
        <name>Mg(2+)</name>
        <dbReference type="ChEBI" id="CHEBI:18420"/>
    </cofactor>
</comment>
<comment type="similarity">
    <text evidence="4 19">In the C-terminal section; belongs to the NnrD/CARKD family.</text>
</comment>
<dbReference type="Gene3D" id="3.40.1190.20">
    <property type="match status" value="1"/>
</dbReference>
<dbReference type="GO" id="GO:0052856">
    <property type="term" value="F:NAD(P)HX epimerase activity"/>
    <property type="evidence" value="ECO:0007669"/>
    <property type="project" value="UniProtKB-UniRule"/>
</dbReference>
<dbReference type="NCBIfam" id="TIGR00196">
    <property type="entry name" value="yjeF_cterm"/>
    <property type="match status" value="1"/>
</dbReference>
<keyword evidence="13" id="KW-0511">Multifunctional enzyme</keyword>
<keyword evidence="11 18" id="KW-0413">Isomerase</keyword>
<sequence length="556" mass="57850">MELVSAAQMRALEAAGMASGVSGVELMERAGAAALKAILDWRPDLRVPRHAPALVLCGPGNNGGDGYVIARLMRGMGFRPTVYRYAPDKPQPEEAAEAARRWAAAGGETRPWDDDEIEERIGSFDDALVVDALLGMGTTRRMPSLRAFDSFEPSVWSALGSDDPSRRRHVAIDVPSGLCSETGASLGCAFSAQLTLAIQALKPGHVLIDRRAGGHGGALGEVQVLDIGLPARLPDDAPGPRSFLLDAPEARAQMRALRPLWQGHKFAHGHVLVPAGGVGKGGAARLAARAALRTGAGLVTVCPPPSALIENAARLDAVMLRAVADADAFAAMLEDRRIRCVALGMGLGADERRSPRTRALVEAALAAASPADAPSSAGPVRSAVLDADALTVFAQDPEALFALTRGRAAILTPHAGEFARLFPDLAARLSSPVPSDDRWTPFGRLEAAREAAARAGCTVLLKGPDTVIADPDGEAWVHAAVRERASPWLATAGAGDVLAGIIAGLASQRGAPRARLAAFAAWLHVEAARAFGPGLIAEDLPDQLPGVMRGLLAASS</sequence>
<keyword evidence="10 17" id="KW-0520">NAD</keyword>
<feature type="binding site" evidence="18">
    <location>
        <position position="62"/>
    </location>
    <ligand>
        <name>K(+)</name>
        <dbReference type="ChEBI" id="CHEBI:29103"/>
    </ligand>
</feature>
<evidence type="ECO:0000256" key="14">
    <source>
        <dbReference type="ARBA" id="ARBA00025153"/>
    </source>
</evidence>
<comment type="catalytic activity">
    <reaction evidence="16 17 19">
        <text>(6S)-NADPHX + ADP = AMP + phosphate + NADPH + H(+)</text>
        <dbReference type="Rhea" id="RHEA:32235"/>
        <dbReference type="ChEBI" id="CHEBI:15378"/>
        <dbReference type="ChEBI" id="CHEBI:43474"/>
        <dbReference type="ChEBI" id="CHEBI:57783"/>
        <dbReference type="ChEBI" id="CHEBI:64076"/>
        <dbReference type="ChEBI" id="CHEBI:456215"/>
        <dbReference type="ChEBI" id="CHEBI:456216"/>
        <dbReference type="EC" id="4.2.1.136"/>
    </reaction>
</comment>
<gene>
    <name evidence="18" type="primary">nnrE</name>
    <name evidence="17" type="synonym">nnrD</name>
    <name evidence="22" type="ORF">SAMN05216258_103421</name>
</gene>
<dbReference type="GO" id="GO:0016301">
    <property type="term" value="F:kinase activity"/>
    <property type="evidence" value="ECO:0007669"/>
    <property type="project" value="UniProtKB-KW"/>
</dbReference>
<feature type="domain" description="YjeF N-terminal" evidence="21">
    <location>
        <begin position="9"/>
        <end position="235"/>
    </location>
</feature>
<keyword evidence="6 17" id="KW-0547">Nucleotide-binding</keyword>
<keyword evidence="23" id="KW-1185">Reference proteome</keyword>
<dbReference type="SUPFAM" id="SSF53613">
    <property type="entry name" value="Ribokinase-like"/>
    <property type="match status" value="1"/>
</dbReference>
<evidence type="ECO:0000256" key="16">
    <source>
        <dbReference type="ARBA" id="ARBA00049209"/>
    </source>
</evidence>
<dbReference type="EMBL" id="FOQH01000003">
    <property type="protein sequence ID" value="SFH99201.1"/>
    <property type="molecule type" value="Genomic_DNA"/>
</dbReference>
<evidence type="ECO:0000256" key="6">
    <source>
        <dbReference type="ARBA" id="ARBA00022741"/>
    </source>
</evidence>
<evidence type="ECO:0000256" key="17">
    <source>
        <dbReference type="HAMAP-Rule" id="MF_01965"/>
    </source>
</evidence>
<dbReference type="Pfam" id="PF01256">
    <property type="entry name" value="Carb_kinase"/>
    <property type="match status" value="1"/>
</dbReference>
<dbReference type="PANTHER" id="PTHR12592:SF0">
    <property type="entry name" value="ATP-DEPENDENT (S)-NAD(P)H-HYDRATE DEHYDRATASE"/>
    <property type="match status" value="1"/>
</dbReference>
<keyword evidence="12 17" id="KW-0456">Lyase</keyword>
<dbReference type="Gene3D" id="3.40.50.10260">
    <property type="entry name" value="YjeF N-terminal domain"/>
    <property type="match status" value="1"/>
</dbReference>
<evidence type="ECO:0000259" key="21">
    <source>
        <dbReference type="PROSITE" id="PS51385"/>
    </source>
</evidence>